<proteinExistence type="predicted"/>
<feature type="region of interest" description="Disordered" evidence="1">
    <location>
        <begin position="15"/>
        <end position="127"/>
    </location>
</feature>
<organism evidence="2 3">
    <name type="scientific">Coprinopsis marcescibilis</name>
    <name type="common">Agaric fungus</name>
    <name type="synonym">Psathyrella marcescibilis</name>
    <dbReference type="NCBI Taxonomy" id="230819"/>
    <lineage>
        <taxon>Eukaryota</taxon>
        <taxon>Fungi</taxon>
        <taxon>Dikarya</taxon>
        <taxon>Basidiomycota</taxon>
        <taxon>Agaricomycotina</taxon>
        <taxon>Agaricomycetes</taxon>
        <taxon>Agaricomycetidae</taxon>
        <taxon>Agaricales</taxon>
        <taxon>Agaricineae</taxon>
        <taxon>Psathyrellaceae</taxon>
        <taxon>Coprinopsis</taxon>
    </lineage>
</organism>
<keyword evidence="3" id="KW-1185">Reference proteome</keyword>
<feature type="compositionally biased region" description="Low complexity" evidence="1">
    <location>
        <begin position="117"/>
        <end position="127"/>
    </location>
</feature>
<accession>A0A5C3KJS1</accession>
<dbReference type="InterPro" id="IPR018814">
    <property type="entry name" value="DUF5427"/>
</dbReference>
<reference evidence="2 3" key="1">
    <citation type="journal article" date="2019" name="Nat. Ecol. Evol.">
        <title>Megaphylogeny resolves global patterns of mushroom evolution.</title>
        <authorList>
            <person name="Varga T."/>
            <person name="Krizsan K."/>
            <person name="Foldi C."/>
            <person name="Dima B."/>
            <person name="Sanchez-Garcia M."/>
            <person name="Sanchez-Ramirez S."/>
            <person name="Szollosi G.J."/>
            <person name="Szarkandi J.G."/>
            <person name="Papp V."/>
            <person name="Albert L."/>
            <person name="Andreopoulos W."/>
            <person name="Angelini C."/>
            <person name="Antonin V."/>
            <person name="Barry K.W."/>
            <person name="Bougher N.L."/>
            <person name="Buchanan P."/>
            <person name="Buyck B."/>
            <person name="Bense V."/>
            <person name="Catcheside P."/>
            <person name="Chovatia M."/>
            <person name="Cooper J."/>
            <person name="Damon W."/>
            <person name="Desjardin D."/>
            <person name="Finy P."/>
            <person name="Geml J."/>
            <person name="Haridas S."/>
            <person name="Hughes K."/>
            <person name="Justo A."/>
            <person name="Karasinski D."/>
            <person name="Kautmanova I."/>
            <person name="Kiss B."/>
            <person name="Kocsube S."/>
            <person name="Kotiranta H."/>
            <person name="LaButti K.M."/>
            <person name="Lechner B.E."/>
            <person name="Liimatainen K."/>
            <person name="Lipzen A."/>
            <person name="Lukacs Z."/>
            <person name="Mihaltcheva S."/>
            <person name="Morgado L.N."/>
            <person name="Niskanen T."/>
            <person name="Noordeloos M.E."/>
            <person name="Ohm R.A."/>
            <person name="Ortiz-Santana B."/>
            <person name="Ovrebo C."/>
            <person name="Racz N."/>
            <person name="Riley R."/>
            <person name="Savchenko A."/>
            <person name="Shiryaev A."/>
            <person name="Soop K."/>
            <person name="Spirin V."/>
            <person name="Szebenyi C."/>
            <person name="Tomsovsky M."/>
            <person name="Tulloss R.E."/>
            <person name="Uehling J."/>
            <person name="Grigoriev I.V."/>
            <person name="Vagvolgyi C."/>
            <person name="Papp T."/>
            <person name="Martin F.M."/>
            <person name="Miettinen O."/>
            <person name="Hibbett D.S."/>
            <person name="Nagy L.G."/>
        </authorList>
    </citation>
    <scope>NUCLEOTIDE SEQUENCE [LARGE SCALE GENOMIC DNA]</scope>
    <source>
        <strain evidence="2 3">CBS 121175</strain>
    </source>
</reference>
<evidence type="ECO:0000313" key="2">
    <source>
        <dbReference type="EMBL" id="TFK20165.1"/>
    </source>
</evidence>
<evidence type="ECO:0000256" key="1">
    <source>
        <dbReference type="SAM" id="MobiDB-lite"/>
    </source>
</evidence>
<feature type="compositionally biased region" description="Polar residues" evidence="1">
    <location>
        <begin position="56"/>
        <end position="77"/>
    </location>
</feature>
<feature type="compositionally biased region" description="Polar residues" evidence="1">
    <location>
        <begin position="25"/>
        <end position="36"/>
    </location>
</feature>
<feature type="compositionally biased region" description="Basic and acidic residues" evidence="1">
    <location>
        <begin position="415"/>
        <end position="428"/>
    </location>
</feature>
<dbReference type="PANTHER" id="PTHR28265">
    <property type="entry name" value="MAINTENANCE OF TELOMERE CAPPING PROTEIN 1"/>
    <property type="match status" value="1"/>
</dbReference>
<name>A0A5C3KJS1_COPMA</name>
<feature type="compositionally biased region" description="Low complexity" evidence="1">
    <location>
        <begin position="90"/>
        <end position="109"/>
    </location>
</feature>
<dbReference type="EMBL" id="ML210310">
    <property type="protein sequence ID" value="TFK20165.1"/>
    <property type="molecule type" value="Genomic_DNA"/>
</dbReference>
<dbReference type="PANTHER" id="PTHR28265:SF1">
    <property type="entry name" value="MAINTENANCE OF TELOMERE CAPPING PROTEIN 1"/>
    <property type="match status" value="1"/>
</dbReference>
<dbReference type="Proteomes" id="UP000307440">
    <property type="component" value="Unassembled WGS sequence"/>
</dbReference>
<dbReference type="AlphaFoldDB" id="A0A5C3KJS1"/>
<dbReference type="STRING" id="230819.A0A5C3KJS1"/>
<dbReference type="Pfam" id="PF10310">
    <property type="entry name" value="DUF5427"/>
    <property type="match status" value="1"/>
</dbReference>
<sequence>MPPKSKQDEALQLLDDLDSFAPVQQPGSSPKPNASVNPPRKGNEADVLAFIDEMTQKSAEPTRSSVTIPRSGTPTIRKSTERVRLGGGTVMSNPSASSSTTSLHRTASSDGRQRQESASQSAAAAANAGGNGWGWGSVWSTASAAINQAKSVVDEQVKHLPQNEKVRGWGEAAIGYAKNAQLDKISQDFKRVGLSTLTDILNVVAPPIAEHEVIQIWLSHDMQGYDGVEKVVYRSMSKVMEQVKGGDLVVNRGDEHKPKDGSDVRELNAVDGLDAALKLSRVNVESLVKINDSRPPKPSTINTPTTYSNVYLRIQPYFSPSSTPLAEDSEEVAPHTLQFLVYLYDPEHKLTHTSVTQGVSSEWLPIWDEYDWVEDLVADSLRLGVEVIGQEYVVSRMGWGKKAEDVVEAQSESEPEQKQVDEVKVEDS</sequence>
<protein>
    <recommendedName>
        <fullName evidence="4">Maintenance of telomere capping protein 1</fullName>
    </recommendedName>
</protein>
<feature type="region of interest" description="Disordered" evidence="1">
    <location>
        <begin position="404"/>
        <end position="428"/>
    </location>
</feature>
<dbReference type="OrthoDB" id="5594977at2759"/>
<evidence type="ECO:0008006" key="4">
    <source>
        <dbReference type="Google" id="ProtNLM"/>
    </source>
</evidence>
<gene>
    <name evidence="2" type="ORF">FA15DRAFT_673777</name>
</gene>
<evidence type="ECO:0000313" key="3">
    <source>
        <dbReference type="Proteomes" id="UP000307440"/>
    </source>
</evidence>